<dbReference type="GO" id="GO:0033176">
    <property type="term" value="C:proton-transporting V-type ATPase complex"/>
    <property type="evidence" value="ECO:0007669"/>
    <property type="project" value="TreeGrafter"/>
</dbReference>
<dbReference type="InterPro" id="IPR008388">
    <property type="entry name" value="Ac45_acc_su"/>
</dbReference>
<dbReference type="OrthoDB" id="9985059at2759"/>
<evidence type="ECO:0000256" key="5">
    <source>
        <dbReference type="ARBA" id="ARBA00023136"/>
    </source>
</evidence>
<protein>
    <submittedName>
        <fullName evidence="9">ATP6AP1</fullName>
    </submittedName>
</protein>
<dbReference type="Gene3D" id="2.40.160.110">
    <property type="match status" value="1"/>
</dbReference>
<gene>
    <name evidence="9" type="ORF">EB796_022132</name>
</gene>
<dbReference type="EMBL" id="VXIV02003221">
    <property type="protein sequence ID" value="KAF6019559.1"/>
    <property type="molecule type" value="Genomic_DNA"/>
</dbReference>
<evidence type="ECO:0000256" key="4">
    <source>
        <dbReference type="ARBA" id="ARBA00022989"/>
    </source>
</evidence>
<dbReference type="PANTHER" id="PTHR12471">
    <property type="entry name" value="VACUOLAR ATP SYNTHASE SUBUNIT S1"/>
    <property type="match status" value="1"/>
</dbReference>
<keyword evidence="4 6" id="KW-1133">Transmembrane helix</keyword>
<evidence type="ECO:0000256" key="6">
    <source>
        <dbReference type="SAM" id="Phobius"/>
    </source>
</evidence>
<evidence type="ECO:0000313" key="9">
    <source>
        <dbReference type="EMBL" id="KAF6019559.1"/>
    </source>
</evidence>
<dbReference type="AlphaFoldDB" id="A0A7J7J061"/>
<dbReference type="InterPro" id="IPR046756">
    <property type="entry name" value="VAS1/VOA1_TM"/>
</dbReference>
<sequence>MSVSWSKKINAIVVILATFPIISFANIGVPVLLFGFDLNLESVSKPLAGHTIPTNEFSNIITSVMKPGLAVTFLQDELSSEDFLRLGSDMKRGGLFKNLQTYSTESSSRFFPSVKAPSHALRHLDQKYDEQIELKDPSKALSYLNNVQLQKDTSLIIHLNPTGDEETSSRSIKKNDELIGAIMKIVEKSGLSYIAFYSGKSHRSAHSAAVVQGVGRHLLQVEDAATTDTIFSGNSSICLLYMESVTVGASVLSDNASVSCTEDASASQVNITITDSQISSPLELIFTKDAFAMWSLVKAVYNNTILTSNTEISAPVGFSYHCSENITFSNSSAAPVVEIARLQIQVFSIETPGVFDSAYDCTGFFTIAIWTGLLTALVLIGATVYGLMMLNNIQTFDLYDDPKGKPLTINLSE</sequence>
<feature type="domain" description="V-type proton ATPase subunit S1/VOA1 transmembrane" evidence="8">
    <location>
        <begin position="363"/>
        <end position="401"/>
    </location>
</feature>
<dbReference type="GO" id="GO:0030641">
    <property type="term" value="P:regulation of cellular pH"/>
    <property type="evidence" value="ECO:0007669"/>
    <property type="project" value="TreeGrafter"/>
</dbReference>
<dbReference type="PANTHER" id="PTHR12471:SF7">
    <property type="entry name" value="V-TYPE PROTON ATPASE SUBUNIT S1"/>
    <property type="match status" value="1"/>
</dbReference>
<evidence type="ECO:0000259" key="7">
    <source>
        <dbReference type="Pfam" id="PF05827"/>
    </source>
</evidence>
<proteinExistence type="inferred from homology"/>
<comment type="similarity">
    <text evidence="2">Belongs to the vacuolar ATPase subunit S1 family.</text>
</comment>
<keyword evidence="3 6" id="KW-0812">Transmembrane</keyword>
<keyword evidence="5 6" id="KW-0472">Membrane</keyword>
<evidence type="ECO:0000313" key="10">
    <source>
        <dbReference type="Proteomes" id="UP000593567"/>
    </source>
</evidence>
<evidence type="ECO:0000256" key="2">
    <source>
        <dbReference type="ARBA" id="ARBA00009037"/>
    </source>
</evidence>
<feature type="domain" description="V-type proton ATPase subunit S1 luminal" evidence="7">
    <location>
        <begin position="253"/>
        <end position="347"/>
    </location>
</feature>
<evidence type="ECO:0000259" key="8">
    <source>
        <dbReference type="Pfam" id="PF20520"/>
    </source>
</evidence>
<accession>A0A7J7J061</accession>
<comment type="caution">
    <text evidence="9">The sequence shown here is derived from an EMBL/GenBank/DDBJ whole genome shotgun (WGS) entry which is preliminary data.</text>
</comment>
<name>A0A7J7J061_BUGNE</name>
<feature type="transmembrane region" description="Helical" evidence="6">
    <location>
        <begin position="367"/>
        <end position="388"/>
    </location>
</feature>
<feature type="transmembrane region" description="Helical" evidence="6">
    <location>
        <begin position="12"/>
        <end position="36"/>
    </location>
</feature>
<dbReference type="Pfam" id="PF20520">
    <property type="entry name" value="Ac45-VOA1_TM"/>
    <property type="match status" value="1"/>
</dbReference>
<reference evidence="9" key="1">
    <citation type="submission" date="2020-06" db="EMBL/GenBank/DDBJ databases">
        <title>Draft genome of Bugula neritina, a colonial animal packing powerful symbionts and potential medicines.</title>
        <authorList>
            <person name="Rayko M."/>
        </authorList>
    </citation>
    <scope>NUCLEOTIDE SEQUENCE [LARGE SCALE GENOMIC DNA]</scope>
    <source>
        <strain evidence="9">Kwan_BN1</strain>
    </source>
</reference>
<evidence type="ECO:0000256" key="1">
    <source>
        <dbReference type="ARBA" id="ARBA00004167"/>
    </source>
</evidence>
<dbReference type="GO" id="GO:0001671">
    <property type="term" value="F:ATPase activator activity"/>
    <property type="evidence" value="ECO:0007669"/>
    <property type="project" value="TreeGrafter"/>
</dbReference>
<keyword evidence="10" id="KW-1185">Reference proteome</keyword>
<organism evidence="9 10">
    <name type="scientific">Bugula neritina</name>
    <name type="common">Brown bryozoan</name>
    <name type="synonym">Sertularia neritina</name>
    <dbReference type="NCBI Taxonomy" id="10212"/>
    <lineage>
        <taxon>Eukaryota</taxon>
        <taxon>Metazoa</taxon>
        <taxon>Spiralia</taxon>
        <taxon>Lophotrochozoa</taxon>
        <taxon>Bryozoa</taxon>
        <taxon>Gymnolaemata</taxon>
        <taxon>Cheilostomatida</taxon>
        <taxon>Flustrina</taxon>
        <taxon>Buguloidea</taxon>
        <taxon>Bugulidae</taxon>
        <taxon>Bugula</taxon>
    </lineage>
</organism>
<dbReference type="Pfam" id="PF05827">
    <property type="entry name" value="VAS1_LD"/>
    <property type="match status" value="1"/>
</dbReference>
<dbReference type="InterPro" id="IPR046755">
    <property type="entry name" value="VAS1_LD"/>
</dbReference>
<comment type="subcellular location">
    <subcellularLocation>
        <location evidence="1">Membrane</location>
        <topology evidence="1">Single-pass membrane protein</topology>
    </subcellularLocation>
</comment>
<dbReference type="Proteomes" id="UP000593567">
    <property type="component" value="Unassembled WGS sequence"/>
</dbReference>
<evidence type="ECO:0000256" key="3">
    <source>
        <dbReference type="ARBA" id="ARBA00022692"/>
    </source>
</evidence>